<protein>
    <submittedName>
        <fullName evidence="1">Uncharacterized protein</fullName>
    </submittedName>
</protein>
<sequence>MSYFIPSPLSNRTSVPSLQTSQFTFKTPLNSNNYAVSNTRSSKKSKVSIQKEINITDLEENNTEKFEEDNYPKVNVTRYKGKRAYYYQYNILDLGSYPTNVRRTQRSRYRIPNGYWVQVYIYERDVVCSINYEYNGKVTFHVTWEEKNGKKYYVNSLKSASDAAKQFVEKITNTKGSTLSGIILFGLDLTCLELRRENKENLVSEINSRKKPFSNLKSNSQKNKRLKNLASDIYSNSKDLFNSHNFSNISLDSLRFNIQDQFIKINFSNFNNELKSDIYLDSILCACDESLISRNGYRQLAAVQPSLEREYRIAAQKKKINKIMENKIPIKNFHINSTNSTNEFSTILKENNLNTFLDENEEVFINSDQIGNGSVRSLIGLLITLIPDLTEGDNPILQNNDIIKIKLGGDGRQVGRICLYPGTENHESLTIAHKQIIEELTILHNNGFKDNNNIHWKVEFWFTADWKYMALILGINGPTSNYFCLWCECHKNERWDMNKNWLNVKNTKGKIRTSLLPFLTIKYCVPDELHLMLRIVDVLLELFFMELMRDPLAFDKIQLHETMSTREKIEFKIGKDIEKLWRDFYNLYCTIKSVNLTTESIAQFSYDARRWVQEFARPLKKMTNGQIIQEGLYQRTDVSPYMHVFAFHVPLFMRELHQQNLYLKWFTTSSVEKKNHEHVRLFFGRTTMDGGIEKNKQSATYQICNFENRQIYFRINKTPTTYSEKVLTISDKVDN</sequence>
<comment type="caution">
    <text evidence="1">The sequence shown here is derived from an EMBL/GenBank/DDBJ whole genome shotgun (WGS) entry which is preliminary data.</text>
</comment>
<dbReference type="PANTHER" id="PTHR31424">
    <property type="entry name" value="PROTEIN CBG23806"/>
    <property type="match status" value="1"/>
</dbReference>
<organism evidence="1 2">
    <name type="scientific">Diversispora epigaea</name>
    <dbReference type="NCBI Taxonomy" id="1348612"/>
    <lineage>
        <taxon>Eukaryota</taxon>
        <taxon>Fungi</taxon>
        <taxon>Fungi incertae sedis</taxon>
        <taxon>Mucoromycota</taxon>
        <taxon>Glomeromycotina</taxon>
        <taxon>Glomeromycetes</taxon>
        <taxon>Diversisporales</taxon>
        <taxon>Diversisporaceae</taxon>
        <taxon>Diversispora</taxon>
    </lineage>
</organism>
<name>A0A397JF14_9GLOM</name>
<keyword evidence="2" id="KW-1185">Reference proteome</keyword>
<dbReference type="EMBL" id="PQFF01000087">
    <property type="protein sequence ID" value="RHZ83553.1"/>
    <property type="molecule type" value="Genomic_DNA"/>
</dbReference>
<dbReference type="AlphaFoldDB" id="A0A397JF14"/>
<dbReference type="OrthoDB" id="2318559at2759"/>
<evidence type="ECO:0000313" key="1">
    <source>
        <dbReference type="EMBL" id="RHZ83553.1"/>
    </source>
</evidence>
<accession>A0A397JF14</accession>
<evidence type="ECO:0000313" key="2">
    <source>
        <dbReference type="Proteomes" id="UP000266861"/>
    </source>
</evidence>
<proteinExistence type="predicted"/>
<gene>
    <name evidence="1" type="ORF">Glove_91g23</name>
</gene>
<reference evidence="1 2" key="1">
    <citation type="submission" date="2018-08" db="EMBL/GenBank/DDBJ databases">
        <title>Genome and evolution of the arbuscular mycorrhizal fungus Diversispora epigaea (formerly Glomus versiforme) and its bacterial endosymbionts.</title>
        <authorList>
            <person name="Sun X."/>
            <person name="Fei Z."/>
            <person name="Harrison M."/>
        </authorList>
    </citation>
    <scope>NUCLEOTIDE SEQUENCE [LARGE SCALE GENOMIC DNA]</scope>
    <source>
        <strain evidence="1 2">IT104</strain>
    </source>
</reference>
<dbReference type="PANTHER" id="PTHR31424:SF5">
    <property type="entry name" value="APPLE DOMAIN-CONTAINING PROTEIN"/>
    <property type="match status" value="1"/>
</dbReference>
<dbReference type="Proteomes" id="UP000266861">
    <property type="component" value="Unassembled WGS sequence"/>
</dbReference>